<dbReference type="Proteomes" id="UP000823749">
    <property type="component" value="Chromosome 9"/>
</dbReference>
<gene>
    <name evidence="3" type="ORF">RHGRI_026733</name>
</gene>
<keyword evidence="4" id="KW-1185">Reference proteome</keyword>
<dbReference type="SUPFAM" id="SSF53098">
    <property type="entry name" value="Ribonuclease H-like"/>
    <property type="match status" value="1"/>
</dbReference>
<dbReference type="InterPro" id="IPR012337">
    <property type="entry name" value="RNaseH-like_sf"/>
</dbReference>
<accession>A0AAV6ITW9</accession>
<feature type="domain" description="HAT C-terminal dimerisation" evidence="2">
    <location>
        <begin position="457"/>
        <end position="531"/>
    </location>
</feature>
<feature type="region of interest" description="Disordered" evidence="1">
    <location>
        <begin position="107"/>
        <end position="160"/>
    </location>
</feature>
<dbReference type="PANTHER" id="PTHR32166:SF122">
    <property type="entry name" value="OS09G0499600 PROTEIN"/>
    <property type="match status" value="1"/>
</dbReference>
<dbReference type="EMBL" id="JACTNZ010000009">
    <property type="protein sequence ID" value="KAG5532206.1"/>
    <property type="molecule type" value="Genomic_DNA"/>
</dbReference>
<organism evidence="3 4">
    <name type="scientific">Rhododendron griersonianum</name>
    <dbReference type="NCBI Taxonomy" id="479676"/>
    <lineage>
        <taxon>Eukaryota</taxon>
        <taxon>Viridiplantae</taxon>
        <taxon>Streptophyta</taxon>
        <taxon>Embryophyta</taxon>
        <taxon>Tracheophyta</taxon>
        <taxon>Spermatophyta</taxon>
        <taxon>Magnoliopsida</taxon>
        <taxon>eudicotyledons</taxon>
        <taxon>Gunneridae</taxon>
        <taxon>Pentapetalae</taxon>
        <taxon>asterids</taxon>
        <taxon>Ericales</taxon>
        <taxon>Ericaceae</taxon>
        <taxon>Ericoideae</taxon>
        <taxon>Rhodoreae</taxon>
        <taxon>Rhododendron</taxon>
    </lineage>
</organism>
<dbReference type="InterPro" id="IPR008906">
    <property type="entry name" value="HATC_C_dom"/>
</dbReference>
<sequence length="1062" mass="121316">MSSGPSMTSDHASSHAPSMTSAPAKSDDPAWAYGKLVLGKKNNLIYLFCNKHLEGGGITRLKQHLAGVKGEVEACKNVPMDVKWQMNQMLEGYKQEKERRERISKAVGEGASYQALEEEEEESLLDKGTSGDTSGTQRKRSKTIGSFFAPRTTPGAQPSIKSALSSKQTIDEARMAVARWWYDANIPFNATLSPYYQPAIDAMVAVGPGFKGPSYHDLRCPLLNNNVREIREYLLELRDVTRYIYNHAWVLNTMRKDFTNGRDLCRPGITRFATNFLSLQCLLNFKKELRQMFTSDKWLGSRYAKCNVGKEVAKILLEDREFWSNCQLVVKVSEPLVRVLRLTDGDEKPVMGYLYEAMDKAKEAIKVRFNNRLSLYGPYTRVIDARWDRQLHSPLHAAGCFLNPAVYFKPSFKKKKEVDRGMIQALTVLVPDEHLQDQISAQIEEYKQATGDFNMPLAFRQREKLSPVSWWGQFGGLVPELQRFAIRVLSQCCSATGCERNWSTFEFIHSKKRNRLEHKRLNDLVYVRYNLKLRERIIRRTRDALDPISLENIDVLDDWVSEEPGLLDEEDIAWENVEPPSLEALTLDEDVQEPNFDDAADDFPNENESQYDYWDIGGHNDPYLSGSKHGRGKSLGIKGWGSGNKLKVQFDVNNKPLGDEGNSLTGQLGIMVRNSYRVPLTFLNWKSVPNHIKEGIWKEVQDNLEFCPDEYESVCMDSCRRIYKDNKAKIKADHYTSYMFPDADPNIALRVPDFVDPDQWKELVEYWQIEEVAAEALRNKGNRSWRGAPHNTGRTPFSQIRYDLAANGESLDKMSVYLQTRRQDNPEVKEIMTEYNRQVELLSEDERTIEARDWIFHSIVGKDNHGYCRTYGGGVPWSSVYKKDSGPSQTINPSSMAEIEQRIEARLTERFTSQFEKLQYHMFEYMESRGSEARQFSDDASGHRTVRDQSIGGDTPTLERGHRTSARSPGPVEQFGQEVYLQTSRIPKCDVGEGLLISSDPDIQIDGERLGEGYCKVYVGKAIIPHVLLERPRPGVDTVGDALGRYVAWNICDVIEKEMDDY</sequence>
<feature type="compositionally biased region" description="Polar residues" evidence="1">
    <location>
        <begin position="1"/>
        <end position="23"/>
    </location>
</feature>
<feature type="compositionally biased region" description="Basic and acidic residues" evidence="1">
    <location>
        <begin position="935"/>
        <end position="947"/>
    </location>
</feature>
<evidence type="ECO:0000256" key="1">
    <source>
        <dbReference type="SAM" id="MobiDB-lite"/>
    </source>
</evidence>
<dbReference type="GO" id="GO:0046983">
    <property type="term" value="F:protein dimerization activity"/>
    <property type="evidence" value="ECO:0007669"/>
    <property type="project" value="InterPro"/>
</dbReference>
<evidence type="ECO:0000313" key="4">
    <source>
        <dbReference type="Proteomes" id="UP000823749"/>
    </source>
</evidence>
<reference evidence="3" key="1">
    <citation type="submission" date="2020-08" db="EMBL/GenBank/DDBJ databases">
        <title>Plant Genome Project.</title>
        <authorList>
            <person name="Zhang R.-G."/>
        </authorList>
    </citation>
    <scope>NUCLEOTIDE SEQUENCE</scope>
    <source>
        <strain evidence="3">WSP0</strain>
        <tissue evidence="3">Leaf</tissue>
    </source>
</reference>
<dbReference type="PANTHER" id="PTHR32166">
    <property type="entry name" value="OSJNBA0013A04.12 PROTEIN"/>
    <property type="match status" value="1"/>
</dbReference>
<dbReference type="Pfam" id="PF03004">
    <property type="entry name" value="Transposase_24"/>
    <property type="match status" value="1"/>
</dbReference>
<evidence type="ECO:0000259" key="2">
    <source>
        <dbReference type="Pfam" id="PF05699"/>
    </source>
</evidence>
<feature type="region of interest" description="Disordered" evidence="1">
    <location>
        <begin position="935"/>
        <end position="973"/>
    </location>
</feature>
<proteinExistence type="predicted"/>
<dbReference type="InterPro" id="IPR004252">
    <property type="entry name" value="Probable_transposase_24"/>
</dbReference>
<feature type="region of interest" description="Disordered" evidence="1">
    <location>
        <begin position="1"/>
        <end position="26"/>
    </location>
</feature>
<protein>
    <recommendedName>
        <fullName evidence="2">HAT C-terminal dimerisation domain-containing protein</fullName>
    </recommendedName>
</protein>
<dbReference type="Pfam" id="PF05699">
    <property type="entry name" value="Dimer_Tnp_hAT"/>
    <property type="match status" value="1"/>
</dbReference>
<dbReference type="AlphaFoldDB" id="A0AAV6ITW9"/>
<comment type="caution">
    <text evidence="3">The sequence shown here is derived from an EMBL/GenBank/DDBJ whole genome shotgun (WGS) entry which is preliminary data.</text>
</comment>
<name>A0AAV6ITW9_9ERIC</name>
<evidence type="ECO:0000313" key="3">
    <source>
        <dbReference type="EMBL" id="KAG5532206.1"/>
    </source>
</evidence>